<evidence type="ECO:0000313" key="4">
    <source>
        <dbReference type="Proteomes" id="UP000029074"/>
    </source>
</evidence>
<gene>
    <name evidence="2" type="ORF">BGLCM_0557</name>
    <name evidence="1" type="ORF">BIFGAL_03883</name>
</gene>
<evidence type="ECO:0000313" key="3">
    <source>
        <dbReference type="Proteomes" id="UP000003656"/>
    </source>
</evidence>
<keyword evidence="4" id="KW-1185">Reference proteome</keyword>
<evidence type="ECO:0008006" key="5">
    <source>
        <dbReference type="Google" id="ProtNLM"/>
    </source>
</evidence>
<organism evidence="1 3">
    <name type="scientific">Bifidobacterium gallicum DSM 20093 = LMG 11596</name>
    <dbReference type="NCBI Taxonomy" id="561180"/>
    <lineage>
        <taxon>Bacteria</taxon>
        <taxon>Bacillati</taxon>
        <taxon>Actinomycetota</taxon>
        <taxon>Actinomycetes</taxon>
        <taxon>Bifidobacteriales</taxon>
        <taxon>Bifidobacteriaceae</taxon>
        <taxon>Bifidobacterium</taxon>
    </lineage>
</organism>
<proteinExistence type="predicted"/>
<name>D1NVJ4_9BIFI</name>
<sequence>MEEAEAGGRCLLSNKTISRTMHGRTDTGEFVRLMRGVYYPAEAWSQLDVGTRTIMLMRSLQTLHPQWVFTGMHAALVHNLYYSTLVLDQGPFHLLTTRGGSQVDDVSHVKRHHVDRIDFEVVQGIRVATAARTVVDCANIYEFRNALGVADSYLRNGGFLEDIYHAAHAYITPQLIDVLRYADANSESGGESFSRATMIEMRYVPPILQVPCRVTQPDMVRRLDYLWFLPNGSRWAFECDGMQKYIDPESNQVIGNRVADQVVRDKQVIDAGIQGVTHFTLSDAIRRAPLRQMLAKANIPQVQGPALLSSTTGMR</sequence>
<dbReference type="STRING" id="561180.BIFGAL_03883"/>
<evidence type="ECO:0000313" key="2">
    <source>
        <dbReference type="EMBL" id="KFI59444.1"/>
    </source>
</evidence>
<dbReference type="eggNOG" id="COG5340">
    <property type="taxonomic scope" value="Bacteria"/>
</dbReference>
<dbReference type="Proteomes" id="UP000029074">
    <property type="component" value="Unassembled WGS sequence"/>
</dbReference>
<reference evidence="2 4" key="2">
    <citation type="submission" date="2014-03" db="EMBL/GenBank/DDBJ databases">
        <title>Genomics of Bifidobacteria.</title>
        <authorList>
            <person name="Ventura M."/>
            <person name="Milani C."/>
            <person name="Lugli G.A."/>
        </authorList>
    </citation>
    <scope>NUCLEOTIDE SEQUENCE [LARGE SCALE GENOMIC DNA]</scope>
    <source>
        <strain evidence="2 4">LMG 11596</strain>
    </source>
</reference>
<protein>
    <recommendedName>
        <fullName evidence="5">CTP synthase</fullName>
    </recommendedName>
</protein>
<dbReference type="Proteomes" id="UP000003656">
    <property type="component" value="Unassembled WGS sequence"/>
</dbReference>
<dbReference type="EMBL" id="ABXB03000003">
    <property type="protein sequence ID" value="EFA22845.1"/>
    <property type="molecule type" value="Genomic_DNA"/>
</dbReference>
<comment type="caution">
    <text evidence="1">The sequence shown here is derived from an EMBL/GenBank/DDBJ whole genome shotgun (WGS) entry which is preliminary data.</text>
</comment>
<dbReference type="AlphaFoldDB" id="D1NVJ4"/>
<accession>D1NVJ4</accession>
<reference evidence="1 3" key="1">
    <citation type="submission" date="2009-11" db="EMBL/GenBank/DDBJ databases">
        <authorList>
            <person name="Weinstock G."/>
            <person name="Sodergren E."/>
            <person name="Clifton S."/>
            <person name="Fulton L."/>
            <person name="Fulton B."/>
            <person name="Courtney L."/>
            <person name="Fronick C."/>
            <person name="Harrison M."/>
            <person name="Strong C."/>
            <person name="Farmer C."/>
            <person name="Delahaunty K."/>
            <person name="Markovic C."/>
            <person name="Hall O."/>
            <person name="Minx P."/>
            <person name="Tomlinson C."/>
            <person name="Mitreva M."/>
            <person name="Nelson J."/>
            <person name="Hou S."/>
            <person name="Wollam A."/>
            <person name="Pepin K.H."/>
            <person name="Johnson M."/>
            <person name="Bhonagiri V."/>
            <person name="Nash W.E."/>
            <person name="Warren W."/>
            <person name="Chinwalla A."/>
            <person name="Mardis E.R."/>
            <person name="Wilson R.K."/>
        </authorList>
    </citation>
    <scope>NUCLEOTIDE SEQUENCE [LARGE SCALE GENOMIC DNA]</scope>
    <source>
        <strain evidence="1 3">DSM 20093</strain>
    </source>
</reference>
<dbReference type="OrthoDB" id="3172126at2"/>
<evidence type="ECO:0000313" key="1">
    <source>
        <dbReference type="EMBL" id="EFA22845.1"/>
    </source>
</evidence>
<dbReference type="EMBL" id="JGYW01000003">
    <property type="protein sequence ID" value="KFI59444.1"/>
    <property type="molecule type" value="Genomic_DNA"/>
</dbReference>